<dbReference type="Proteomes" id="UP000243753">
    <property type="component" value="Chromosome"/>
</dbReference>
<proteinExistence type="predicted"/>
<evidence type="ECO:0000313" key="1">
    <source>
        <dbReference type="EMBL" id="ATA94664.1"/>
    </source>
</evidence>
<accession>A0AAC9Z443</accession>
<reference evidence="2" key="1">
    <citation type="submission" date="2017-06" db="EMBL/GenBank/DDBJ databases">
        <title>Capnocytophaga spp. assemblies.</title>
        <authorList>
            <person name="Gulvik C.A."/>
        </authorList>
    </citation>
    <scope>NUCLEOTIDE SEQUENCE [LARGE SCALE GENOMIC DNA]</scope>
    <source>
        <strain evidence="2">H3936</strain>
    </source>
</reference>
<organism evidence="1 2">
    <name type="scientific">Capnocytophaga canimorsus</name>
    <dbReference type="NCBI Taxonomy" id="28188"/>
    <lineage>
        <taxon>Bacteria</taxon>
        <taxon>Pseudomonadati</taxon>
        <taxon>Bacteroidota</taxon>
        <taxon>Flavobacteriia</taxon>
        <taxon>Flavobacteriales</taxon>
        <taxon>Flavobacteriaceae</taxon>
        <taxon>Capnocytophaga</taxon>
    </lineage>
</organism>
<dbReference type="EMBL" id="CP022389">
    <property type="protein sequence ID" value="ATA94664.1"/>
    <property type="molecule type" value="Genomic_DNA"/>
</dbReference>
<name>A0AAC9Z443_9FLAO</name>
<dbReference type="AlphaFoldDB" id="A0AAC9Z443"/>
<protein>
    <submittedName>
        <fullName evidence="1">Uncharacterized protein</fullName>
    </submittedName>
</protein>
<gene>
    <name evidence="1" type="ORF">CGC54_10140</name>
</gene>
<evidence type="ECO:0000313" key="2">
    <source>
        <dbReference type="Proteomes" id="UP000243753"/>
    </source>
</evidence>
<sequence>MRKNNKNEKTQNMNKITINLKDEVREQLLNNGVALTQVAALIGKSSETVRNWLKKNTENQIRYDFLLAICQVTDKEMSEVVIYQEN</sequence>